<dbReference type="EMBL" id="LR027520">
    <property type="protein sequence ID" value="VCU54604.1"/>
    <property type="molecule type" value="Genomic_DNA"/>
</dbReference>
<sequence>MMGDTEDAELLRQVTLGNEEALLALYRRHASYVHALARRILRDKDEAKNVVQETFLRIWNKAEYFDPELGTPRTWILTIAHRLALKALKRRPDTLPLEDWDAPVESVGTEEHLDRIRVARALEALDGEERRLLELAYFYGYSHSDLALILGWPLGTVKSRLRRALKKLEVELR</sequence>
<dbReference type="CDD" id="cd06171">
    <property type="entry name" value="Sigma70_r4"/>
    <property type="match status" value="1"/>
</dbReference>
<evidence type="ECO:0000256" key="4">
    <source>
        <dbReference type="ARBA" id="ARBA00023163"/>
    </source>
</evidence>
<dbReference type="SUPFAM" id="SSF88946">
    <property type="entry name" value="Sigma2 domain of RNA polymerase sigma factors"/>
    <property type="match status" value="1"/>
</dbReference>
<evidence type="ECO:0000256" key="2">
    <source>
        <dbReference type="ARBA" id="ARBA00023015"/>
    </source>
</evidence>
<dbReference type="InterPro" id="IPR013324">
    <property type="entry name" value="RNA_pol_sigma_r3/r4-like"/>
</dbReference>
<accession>A0A3P4AVU8</accession>
<reference evidence="7 8" key="1">
    <citation type="submission" date="2018-10" db="EMBL/GenBank/DDBJ databases">
        <authorList>
            <person name="Peiro R."/>
            <person name="Begona"/>
            <person name="Cbmso G."/>
            <person name="Lopez M."/>
            <person name="Gonzalez S."/>
            <person name="Sacristan E."/>
            <person name="Castillo E."/>
        </authorList>
    </citation>
    <scope>NUCLEOTIDE SEQUENCE [LARGE SCALE GENOMIC DNA]</scope>
    <source>
        <strain evidence="7">TTHNAR1</strain>
        <plasmid evidence="8">4</plasmid>
    </source>
</reference>
<dbReference type="GO" id="GO:0003677">
    <property type="term" value="F:DNA binding"/>
    <property type="evidence" value="ECO:0007669"/>
    <property type="project" value="InterPro"/>
</dbReference>
<dbReference type="NCBIfam" id="TIGR02937">
    <property type="entry name" value="sigma70-ECF"/>
    <property type="match status" value="1"/>
</dbReference>
<gene>
    <name evidence="7" type="primary">sigK_1</name>
    <name evidence="7" type="ORF">TTHNP4_00011</name>
</gene>
<dbReference type="GO" id="GO:0016987">
    <property type="term" value="F:sigma factor activity"/>
    <property type="evidence" value="ECO:0007669"/>
    <property type="project" value="UniProtKB-KW"/>
</dbReference>
<dbReference type="Pfam" id="PF04542">
    <property type="entry name" value="Sigma70_r2"/>
    <property type="match status" value="1"/>
</dbReference>
<dbReference type="Proteomes" id="UP000279841">
    <property type="component" value="Plasmid 4"/>
</dbReference>
<evidence type="ECO:0000259" key="6">
    <source>
        <dbReference type="Pfam" id="PF08281"/>
    </source>
</evidence>
<dbReference type="InterPro" id="IPR013325">
    <property type="entry name" value="RNA_pol_sigma_r2"/>
</dbReference>
<evidence type="ECO:0000256" key="3">
    <source>
        <dbReference type="ARBA" id="ARBA00023082"/>
    </source>
</evidence>
<dbReference type="InterPro" id="IPR013249">
    <property type="entry name" value="RNA_pol_sigma70_r4_t2"/>
</dbReference>
<dbReference type="PANTHER" id="PTHR43133">
    <property type="entry name" value="RNA POLYMERASE ECF-TYPE SIGMA FACTO"/>
    <property type="match status" value="1"/>
</dbReference>
<feature type="domain" description="RNA polymerase sigma-70 region 2" evidence="5">
    <location>
        <begin position="25"/>
        <end position="91"/>
    </location>
</feature>
<dbReference type="InterPro" id="IPR014284">
    <property type="entry name" value="RNA_pol_sigma-70_dom"/>
</dbReference>
<dbReference type="GO" id="GO:0006352">
    <property type="term" value="P:DNA-templated transcription initiation"/>
    <property type="evidence" value="ECO:0007669"/>
    <property type="project" value="InterPro"/>
</dbReference>
<evidence type="ECO:0000256" key="1">
    <source>
        <dbReference type="ARBA" id="ARBA00010641"/>
    </source>
</evidence>
<dbReference type="InterPro" id="IPR036388">
    <property type="entry name" value="WH-like_DNA-bd_sf"/>
</dbReference>
<evidence type="ECO:0000259" key="5">
    <source>
        <dbReference type="Pfam" id="PF04542"/>
    </source>
</evidence>
<keyword evidence="3" id="KW-0731">Sigma factor</keyword>
<keyword evidence="2" id="KW-0805">Transcription regulation</keyword>
<dbReference type="Pfam" id="PF08281">
    <property type="entry name" value="Sigma70_r4_2"/>
    <property type="match status" value="1"/>
</dbReference>
<comment type="similarity">
    <text evidence="1">Belongs to the sigma-70 factor family. ECF subfamily.</text>
</comment>
<proteinExistence type="inferred from homology"/>
<feature type="domain" description="RNA polymerase sigma factor 70 region 4 type 2" evidence="6">
    <location>
        <begin position="117"/>
        <end position="168"/>
    </location>
</feature>
<dbReference type="SUPFAM" id="SSF88659">
    <property type="entry name" value="Sigma3 and sigma4 domains of RNA polymerase sigma factors"/>
    <property type="match status" value="1"/>
</dbReference>
<geneLocation type="plasmid" evidence="7 8">
    <name>4</name>
</geneLocation>
<dbReference type="PANTHER" id="PTHR43133:SF62">
    <property type="entry name" value="RNA POLYMERASE SIGMA FACTOR SIGZ"/>
    <property type="match status" value="1"/>
</dbReference>
<dbReference type="Gene3D" id="1.10.1740.10">
    <property type="match status" value="1"/>
</dbReference>
<dbReference type="InterPro" id="IPR007627">
    <property type="entry name" value="RNA_pol_sigma70_r2"/>
</dbReference>
<dbReference type="AlphaFoldDB" id="A0A3P4AVU8"/>
<organism evidence="7 8">
    <name type="scientific">Thermus thermophilus</name>
    <dbReference type="NCBI Taxonomy" id="274"/>
    <lineage>
        <taxon>Bacteria</taxon>
        <taxon>Thermotogati</taxon>
        <taxon>Deinococcota</taxon>
        <taxon>Deinococci</taxon>
        <taxon>Thermales</taxon>
        <taxon>Thermaceae</taxon>
        <taxon>Thermus</taxon>
    </lineage>
</organism>
<dbReference type="InterPro" id="IPR039425">
    <property type="entry name" value="RNA_pol_sigma-70-like"/>
</dbReference>
<keyword evidence="7" id="KW-0614">Plasmid</keyword>
<protein>
    <submittedName>
        <fullName evidence="7">ECF RNA polymerase sigma factor SigK</fullName>
    </submittedName>
</protein>
<dbReference type="Gene3D" id="1.10.10.10">
    <property type="entry name" value="Winged helix-like DNA-binding domain superfamily/Winged helix DNA-binding domain"/>
    <property type="match status" value="1"/>
</dbReference>
<evidence type="ECO:0000313" key="8">
    <source>
        <dbReference type="Proteomes" id="UP000279841"/>
    </source>
</evidence>
<name>A0A3P4AVU8_THETH</name>
<evidence type="ECO:0000313" key="7">
    <source>
        <dbReference type="EMBL" id="VCU54604.1"/>
    </source>
</evidence>
<keyword evidence="4" id="KW-0804">Transcription</keyword>